<comment type="caution">
    <text evidence="1">The sequence shown here is derived from an EMBL/GenBank/DDBJ whole genome shotgun (WGS) entry which is preliminary data.</text>
</comment>
<dbReference type="OrthoDB" id="737758at2759"/>
<name>A0A843UNE1_COLES</name>
<sequence>PPRLKISTLARREQIFVFFFSFAHRSFCFAFLRSGFAPGSLLSWVPFPFPFLFDNAFLPFRLLLVLIHRDSLPLPLGARFFLCRCHDTSKFVDAVSEQFRKICEEVADDWLNPYSDGCVKGPVSDLSLEQDVIAEICKKSKIGHDESPVDEGSLISISPEEDMSISRGQDVKEEACKALNKKDTMALVEVEVCSYSSEVREDHEENSPNFVNHPGCLTSKAGVLLSECPENTAERCFGPSNYAITAEENGTTAVEGDKTLVQSIANICETKSNASEPEVPLCPREHGTLQQIIAHMPDTLSAVANSMHNYKNTDTNDKGNEDFEDVRLEDLLKEKRQVDFWEDAETYELASMPRRAMKDCSYKKRFKHMFRSNFYSSRRKSNNNGAHSFDAIDVVLEGRDIPTISSVSSRGLSTAETCEPEWELI</sequence>
<proteinExistence type="predicted"/>
<gene>
    <name evidence="1" type="ORF">Taro_016280</name>
</gene>
<feature type="non-terminal residue" evidence="1">
    <location>
        <position position="1"/>
    </location>
</feature>
<protein>
    <submittedName>
        <fullName evidence="1">Uncharacterized protein</fullName>
    </submittedName>
</protein>
<evidence type="ECO:0000313" key="2">
    <source>
        <dbReference type="Proteomes" id="UP000652761"/>
    </source>
</evidence>
<keyword evidence="2" id="KW-1185">Reference proteome</keyword>
<accession>A0A843UNE1</accession>
<organism evidence="1 2">
    <name type="scientific">Colocasia esculenta</name>
    <name type="common">Wild taro</name>
    <name type="synonym">Arum esculentum</name>
    <dbReference type="NCBI Taxonomy" id="4460"/>
    <lineage>
        <taxon>Eukaryota</taxon>
        <taxon>Viridiplantae</taxon>
        <taxon>Streptophyta</taxon>
        <taxon>Embryophyta</taxon>
        <taxon>Tracheophyta</taxon>
        <taxon>Spermatophyta</taxon>
        <taxon>Magnoliopsida</taxon>
        <taxon>Liliopsida</taxon>
        <taxon>Araceae</taxon>
        <taxon>Aroideae</taxon>
        <taxon>Colocasieae</taxon>
        <taxon>Colocasia</taxon>
    </lineage>
</organism>
<dbReference type="EMBL" id="NMUH01000717">
    <property type="protein sequence ID" value="MQL83786.1"/>
    <property type="molecule type" value="Genomic_DNA"/>
</dbReference>
<dbReference type="AlphaFoldDB" id="A0A843UNE1"/>
<evidence type="ECO:0000313" key="1">
    <source>
        <dbReference type="EMBL" id="MQL83786.1"/>
    </source>
</evidence>
<dbReference type="Proteomes" id="UP000652761">
    <property type="component" value="Unassembled WGS sequence"/>
</dbReference>
<reference evidence="1" key="1">
    <citation type="submission" date="2017-07" db="EMBL/GenBank/DDBJ databases">
        <title>Taro Niue Genome Assembly and Annotation.</title>
        <authorList>
            <person name="Atibalentja N."/>
            <person name="Keating K."/>
            <person name="Fields C.J."/>
        </authorList>
    </citation>
    <scope>NUCLEOTIDE SEQUENCE</scope>
    <source>
        <strain evidence="1">Niue_2</strain>
        <tissue evidence="1">Leaf</tissue>
    </source>
</reference>